<dbReference type="SUPFAM" id="SSF103054">
    <property type="entry name" value="General secretion pathway protein M, EpsM"/>
    <property type="match status" value="1"/>
</dbReference>
<evidence type="ECO:0000256" key="11">
    <source>
        <dbReference type="SAM" id="Phobius"/>
    </source>
</evidence>
<dbReference type="EMBL" id="CP000934">
    <property type="protein sequence ID" value="ACE83545.1"/>
    <property type="molecule type" value="Genomic_DNA"/>
</dbReference>
<evidence type="ECO:0000256" key="1">
    <source>
        <dbReference type="ARBA" id="ARBA00004377"/>
    </source>
</evidence>
<evidence type="ECO:0000256" key="10">
    <source>
        <dbReference type="PIRNR" id="PIRNR006291"/>
    </source>
</evidence>
<proteinExistence type="inferred from homology"/>
<comment type="function">
    <text evidence="10">Inner membrane component of the type II secretion system required for the energy-dependent secretion of extracellular factors such as proteases and toxins from the periplasm.</text>
</comment>
<dbReference type="Gene3D" id="3.30.1360.100">
    <property type="entry name" value="General secretion pathway protein M, EpsM"/>
    <property type="match status" value="1"/>
</dbReference>
<name>B3PEM1_CELJU</name>
<evidence type="ECO:0000256" key="2">
    <source>
        <dbReference type="ARBA" id="ARBA00010637"/>
    </source>
</evidence>
<keyword evidence="8 11" id="KW-1133">Transmembrane helix</keyword>
<gene>
    <name evidence="12" type="primary">gspM</name>
    <name evidence="12" type="ordered locus">CJA_3323</name>
</gene>
<organism evidence="12 13">
    <name type="scientific">Cellvibrio japonicus (strain Ueda107)</name>
    <name type="common">Pseudomonas fluorescens subsp. cellulosa</name>
    <dbReference type="NCBI Taxonomy" id="498211"/>
    <lineage>
        <taxon>Bacteria</taxon>
        <taxon>Pseudomonadati</taxon>
        <taxon>Pseudomonadota</taxon>
        <taxon>Gammaproteobacteria</taxon>
        <taxon>Cellvibrionales</taxon>
        <taxon>Cellvibrionaceae</taxon>
        <taxon>Cellvibrio</taxon>
    </lineage>
</organism>
<dbReference type="AlphaFoldDB" id="B3PEM1"/>
<dbReference type="GO" id="GO:0015628">
    <property type="term" value="P:protein secretion by the type II secretion system"/>
    <property type="evidence" value="ECO:0007669"/>
    <property type="project" value="InterPro"/>
</dbReference>
<keyword evidence="9 10" id="KW-0472">Membrane</keyword>
<dbReference type="HOGENOM" id="CLU_118900_2_0_6"/>
<dbReference type="Pfam" id="PF04612">
    <property type="entry name" value="T2SSM"/>
    <property type="match status" value="1"/>
</dbReference>
<feature type="transmembrane region" description="Helical" evidence="11">
    <location>
        <begin position="17"/>
        <end position="37"/>
    </location>
</feature>
<sequence length="160" mass="17730">MNQLFAFLNRYQRREQIALLALGIAVVIFLLWILILAPLQKKREQLQTANTAATQTLGKVRIMAAQIQQARDQGGQARSGENISGLIDSSLRGNGLTMSGFQPGVAGEVRVRLDRAAYEPLMQWLYELEFKHGVSVRDLSLAATNDPGLVTVNLRLQKAQ</sequence>
<evidence type="ECO:0000256" key="9">
    <source>
        <dbReference type="ARBA" id="ARBA00023136"/>
    </source>
</evidence>
<dbReference type="InterPro" id="IPR023229">
    <property type="entry name" value="T2SS_M_periplasmic_sf"/>
</dbReference>
<dbReference type="RefSeq" id="WP_012488899.1">
    <property type="nucleotide sequence ID" value="NC_010995.1"/>
</dbReference>
<dbReference type="Proteomes" id="UP000001036">
    <property type="component" value="Chromosome"/>
</dbReference>
<protein>
    <recommendedName>
        <fullName evidence="10">Type II secretion system protein M</fullName>
        <shortName evidence="10">T2SS protein M</shortName>
    </recommendedName>
    <alternativeName>
        <fullName evidence="10">General secretion pathway protein M</fullName>
    </alternativeName>
</protein>
<evidence type="ECO:0000256" key="3">
    <source>
        <dbReference type="ARBA" id="ARBA00022448"/>
    </source>
</evidence>
<accession>B3PEM1</accession>
<comment type="similarity">
    <text evidence="2 10">Belongs to the GSP M family.</text>
</comment>
<dbReference type="OrthoDB" id="6624834at2"/>
<dbReference type="GO" id="GO:0005886">
    <property type="term" value="C:plasma membrane"/>
    <property type="evidence" value="ECO:0007669"/>
    <property type="project" value="UniProtKB-SubCell"/>
</dbReference>
<evidence type="ECO:0000256" key="6">
    <source>
        <dbReference type="ARBA" id="ARBA00022692"/>
    </source>
</evidence>
<keyword evidence="4 10" id="KW-1003">Cell membrane</keyword>
<keyword evidence="7 10" id="KW-0653">Protein transport</keyword>
<evidence type="ECO:0000256" key="4">
    <source>
        <dbReference type="ARBA" id="ARBA00022475"/>
    </source>
</evidence>
<evidence type="ECO:0000256" key="5">
    <source>
        <dbReference type="ARBA" id="ARBA00022519"/>
    </source>
</evidence>
<evidence type="ECO:0000256" key="8">
    <source>
        <dbReference type="ARBA" id="ARBA00022989"/>
    </source>
</evidence>
<dbReference type="KEGG" id="cja:CJA_3323"/>
<reference evidence="12 13" key="1">
    <citation type="journal article" date="2008" name="J. Bacteriol.">
        <title>Insights into plant cell wall degradation from the genome sequence of the soil bacterium Cellvibrio japonicus.</title>
        <authorList>
            <person name="Deboy R.T."/>
            <person name="Mongodin E.F."/>
            <person name="Fouts D.E."/>
            <person name="Tailford L.E."/>
            <person name="Khouri H."/>
            <person name="Emerson J.B."/>
            <person name="Mohamoud Y."/>
            <person name="Watkins K."/>
            <person name="Henrissat B."/>
            <person name="Gilbert H.J."/>
            <person name="Nelson K.E."/>
        </authorList>
    </citation>
    <scope>NUCLEOTIDE SEQUENCE [LARGE SCALE GENOMIC DNA]</scope>
    <source>
        <strain evidence="12 13">Ueda107</strain>
    </source>
</reference>
<evidence type="ECO:0000313" key="13">
    <source>
        <dbReference type="Proteomes" id="UP000001036"/>
    </source>
</evidence>
<dbReference type="PIRSF" id="PIRSF006291">
    <property type="entry name" value="GspM"/>
    <property type="match status" value="1"/>
</dbReference>
<comment type="subcellular location">
    <subcellularLocation>
        <location evidence="1">Cell inner membrane</location>
        <topology evidence="1">Single-pass membrane protein</topology>
    </subcellularLocation>
</comment>
<keyword evidence="6 11" id="KW-0812">Transmembrane</keyword>
<dbReference type="GO" id="GO:0015627">
    <property type="term" value="C:type II protein secretion system complex"/>
    <property type="evidence" value="ECO:0007669"/>
    <property type="project" value="InterPro"/>
</dbReference>
<dbReference type="InterPro" id="IPR007690">
    <property type="entry name" value="T2SS_GspM"/>
</dbReference>
<keyword evidence="5 10" id="KW-0997">Cell inner membrane</keyword>
<evidence type="ECO:0000313" key="12">
    <source>
        <dbReference type="EMBL" id="ACE83545.1"/>
    </source>
</evidence>
<dbReference type="eggNOG" id="COG3149">
    <property type="taxonomic scope" value="Bacteria"/>
</dbReference>
<evidence type="ECO:0000256" key="7">
    <source>
        <dbReference type="ARBA" id="ARBA00022927"/>
    </source>
</evidence>
<keyword evidence="13" id="KW-1185">Reference proteome</keyword>
<dbReference type="STRING" id="498211.CJA_3323"/>
<keyword evidence="3 10" id="KW-0813">Transport</keyword>